<keyword evidence="1" id="KW-0489">Methyltransferase</keyword>
<dbReference type="InterPro" id="IPR029063">
    <property type="entry name" value="SAM-dependent_MTases_sf"/>
</dbReference>
<dbReference type="Proteomes" id="UP000315759">
    <property type="component" value="Unassembled WGS sequence"/>
</dbReference>
<dbReference type="RefSeq" id="WP_142551481.1">
    <property type="nucleotide sequence ID" value="NZ_VIFX01000007.1"/>
</dbReference>
<dbReference type="Pfam" id="PF13578">
    <property type="entry name" value="Methyltransf_24"/>
    <property type="match status" value="1"/>
</dbReference>
<dbReference type="AlphaFoldDB" id="A0A544W4S0"/>
<accession>A0A544W4S0</accession>
<comment type="caution">
    <text evidence="1">The sequence shown here is derived from an EMBL/GenBank/DDBJ whole genome shotgun (WGS) entry which is preliminary data.</text>
</comment>
<dbReference type="GO" id="GO:0032259">
    <property type="term" value="P:methylation"/>
    <property type="evidence" value="ECO:0007669"/>
    <property type="project" value="UniProtKB-KW"/>
</dbReference>
<gene>
    <name evidence="1" type="ORF">D8S82_07565</name>
</gene>
<keyword evidence="1" id="KW-0808">Transferase</keyword>
<organism evidence="1 2">
    <name type="scientific">Mycolicibacterium hodleri</name>
    <dbReference type="NCBI Taxonomy" id="49897"/>
    <lineage>
        <taxon>Bacteria</taxon>
        <taxon>Bacillati</taxon>
        <taxon>Actinomycetota</taxon>
        <taxon>Actinomycetes</taxon>
        <taxon>Mycobacteriales</taxon>
        <taxon>Mycobacteriaceae</taxon>
        <taxon>Mycolicibacterium</taxon>
    </lineage>
</organism>
<reference evidence="1 2" key="1">
    <citation type="submission" date="2018-10" db="EMBL/GenBank/DDBJ databases">
        <title>Draft genome of Mycobacterium hodleri strain B.</title>
        <authorList>
            <person name="Amande T.J."/>
            <person name="Mcgenity T.J."/>
        </authorList>
    </citation>
    <scope>NUCLEOTIDE SEQUENCE [LARGE SCALE GENOMIC DNA]</scope>
    <source>
        <strain evidence="1 2">B</strain>
    </source>
</reference>
<proteinExistence type="predicted"/>
<dbReference type="EMBL" id="VIFX01000007">
    <property type="protein sequence ID" value="TQR87237.1"/>
    <property type="molecule type" value="Genomic_DNA"/>
</dbReference>
<name>A0A544W4S0_9MYCO</name>
<keyword evidence="2" id="KW-1185">Reference proteome</keyword>
<evidence type="ECO:0000313" key="1">
    <source>
        <dbReference type="EMBL" id="TQR87237.1"/>
    </source>
</evidence>
<protein>
    <submittedName>
        <fullName evidence="1">Class I SAM-dependent methyltransferase</fullName>
    </submittedName>
</protein>
<sequence>MTSDVSQRVLEVRRRARNGAGGILRRAVNLGGFDLLRRNFYSPLPQWEHLSEETFGRRNPCHGIVWDTEAHESFLKDLAPFLAEFEPPAGFEWDNVMYGAVESEVLHAMIRRFKPNRIVELGSGFTSLIIAEACRLNAREGRTPNYACFDPFPRDFVSNGIEGMDSFEPVSAMDVRQEEFDALAEGDILFVDTTHTVKVASEVNRLVLEVFPRLAPGVLIHVHDIFLPYEYPREFFQSQCFWQEQYLLQALLAENPNFEVVLPLAALSRDNSDLVGTLMPWHQPPFGPGAFWIRRTPQSRS</sequence>
<dbReference type="SUPFAM" id="SSF53335">
    <property type="entry name" value="S-adenosyl-L-methionine-dependent methyltransferases"/>
    <property type="match status" value="1"/>
</dbReference>
<evidence type="ECO:0000313" key="2">
    <source>
        <dbReference type="Proteomes" id="UP000315759"/>
    </source>
</evidence>
<dbReference type="GO" id="GO:0008168">
    <property type="term" value="F:methyltransferase activity"/>
    <property type="evidence" value="ECO:0007669"/>
    <property type="project" value="UniProtKB-KW"/>
</dbReference>
<dbReference type="Gene3D" id="3.40.50.150">
    <property type="entry name" value="Vaccinia Virus protein VP39"/>
    <property type="match status" value="1"/>
</dbReference>